<proteinExistence type="predicted"/>
<dbReference type="Pfam" id="PF16951">
    <property type="entry name" value="MaAIMP_sms"/>
    <property type="match status" value="1"/>
</dbReference>
<dbReference type="AlphaFoldDB" id="A0A7J5BD46"/>
<dbReference type="RefSeq" id="WP_158051934.1">
    <property type="nucleotide sequence ID" value="NZ_WBKB01000003.1"/>
</dbReference>
<name>A0A7J5BD46_9MICO</name>
<gene>
    <name evidence="2" type="ORF">F8O05_06435</name>
</gene>
<sequence length="35" mass="3805">MTPIAITMMAISLVTVWGGLVVVTINLMKRGTDRD</sequence>
<dbReference type="NCBIfam" id="NF033493">
    <property type="entry name" value="MetS_like_NSS"/>
    <property type="match status" value="1"/>
</dbReference>
<accession>A0A7J5BD46</accession>
<evidence type="ECO:0000313" key="2">
    <source>
        <dbReference type="EMBL" id="KAB1643519.1"/>
    </source>
</evidence>
<feature type="transmembrane region" description="Helical" evidence="1">
    <location>
        <begin position="6"/>
        <end position="28"/>
    </location>
</feature>
<evidence type="ECO:0000256" key="1">
    <source>
        <dbReference type="SAM" id="Phobius"/>
    </source>
</evidence>
<dbReference type="InterPro" id="IPR031596">
    <property type="entry name" value="MaAIMP_sms"/>
</dbReference>
<keyword evidence="3" id="KW-1185">Reference proteome</keyword>
<reference evidence="2 3" key="1">
    <citation type="submission" date="2019-09" db="EMBL/GenBank/DDBJ databases">
        <title>Phylogeny of genus Pseudoclavibacter and closely related genus.</title>
        <authorList>
            <person name="Li Y."/>
        </authorList>
    </citation>
    <scope>NUCLEOTIDE SEQUENCE [LARGE SCALE GENOMIC DNA]</scope>
    <source>
        <strain evidence="2 3">KCTC 13959</strain>
    </source>
</reference>
<dbReference type="Proteomes" id="UP000433493">
    <property type="component" value="Unassembled WGS sequence"/>
</dbReference>
<keyword evidence="1" id="KW-1133">Transmembrane helix</keyword>
<evidence type="ECO:0000313" key="3">
    <source>
        <dbReference type="Proteomes" id="UP000433493"/>
    </source>
</evidence>
<keyword evidence="1" id="KW-0472">Membrane</keyword>
<keyword evidence="1" id="KW-0812">Transmembrane</keyword>
<protein>
    <submittedName>
        <fullName evidence="2">Methionine/alanine import family NSS transporter small subunit</fullName>
    </submittedName>
</protein>
<organism evidence="2 3">
    <name type="scientific">Gulosibacter chungangensis</name>
    <dbReference type="NCBI Taxonomy" id="979746"/>
    <lineage>
        <taxon>Bacteria</taxon>
        <taxon>Bacillati</taxon>
        <taxon>Actinomycetota</taxon>
        <taxon>Actinomycetes</taxon>
        <taxon>Micrococcales</taxon>
        <taxon>Microbacteriaceae</taxon>
        <taxon>Gulosibacter</taxon>
    </lineage>
</organism>
<comment type="caution">
    <text evidence="2">The sequence shown here is derived from an EMBL/GenBank/DDBJ whole genome shotgun (WGS) entry which is preliminary data.</text>
</comment>
<dbReference type="EMBL" id="WBKB01000003">
    <property type="protein sequence ID" value="KAB1643519.1"/>
    <property type="molecule type" value="Genomic_DNA"/>
</dbReference>